<reference evidence="1" key="1">
    <citation type="submission" date="2018-02" db="EMBL/GenBank/DDBJ databases">
        <title>Rhizophora mucronata_Transcriptome.</title>
        <authorList>
            <person name="Meera S.P."/>
            <person name="Sreeshan A."/>
            <person name="Augustine A."/>
        </authorList>
    </citation>
    <scope>NUCLEOTIDE SEQUENCE</scope>
    <source>
        <tissue evidence="1">Leaf</tissue>
    </source>
</reference>
<dbReference type="AlphaFoldDB" id="A0A2P2R0G9"/>
<protein>
    <submittedName>
        <fullName evidence="1">Uncharacterized protein</fullName>
    </submittedName>
</protein>
<accession>A0A2P2R0G9</accession>
<sequence>MPLQVLQIFESLPFHLHQLLENKESEIGCHFLGMKRNFE</sequence>
<dbReference type="EMBL" id="GGEC01092262">
    <property type="protein sequence ID" value="MBX72746.1"/>
    <property type="molecule type" value="Transcribed_RNA"/>
</dbReference>
<evidence type="ECO:0000313" key="1">
    <source>
        <dbReference type="EMBL" id="MBX72746.1"/>
    </source>
</evidence>
<name>A0A2P2R0G9_RHIMU</name>
<proteinExistence type="predicted"/>
<organism evidence="1">
    <name type="scientific">Rhizophora mucronata</name>
    <name type="common">Asiatic mangrove</name>
    <dbReference type="NCBI Taxonomy" id="61149"/>
    <lineage>
        <taxon>Eukaryota</taxon>
        <taxon>Viridiplantae</taxon>
        <taxon>Streptophyta</taxon>
        <taxon>Embryophyta</taxon>
        <taxon>Tracheophyta</taxon>
        <taxon>Spermatophyta</taxon>
        <taxon>Magnoliopsida</taxon>
        <taxon>eudicotyledons</taxon>
        <taxon>Gunneridae</taxon>
        <taxon>Pentapetalae</taxon>
        <taxon>rosids</taxon>
        <taxon>fabids</taxon>
        <taxon>Malpighiales</taxon>
        <taxon>Rhizophoraceae</taxon>
        <taxon>Rhizophora</taxon>
    </lineage>
</organism>